<reference evidence="1 2" key="1">
    <citation type="journal article" date="2021" name="Hortic Res">
        <title>High-quality reference genome and annotation aids understanding of berry development for evergreen blueberry (Vaccinium darrowii).</title>
        <authorList>
            <person name="Yu J."/>
            <person name="Hulse-Kemp A.M."/>
            <person name="Babiker E."/>
            <person name="Staton M."/>
        </authorList>
    </citation>
    <scope>NUCLEOTIDE SEQUENCE [LARGE SCALE GENOMIC DNA]</scope>
    <source>
        <strain evidence="2">cv. NJ 8807/NJ 8810</strain>
        <tissue evidence="1">Young leaf</tissue>
    </source>
</reference>
<proteinExistence type="predicted"/>
<comment type="caution">
    <text evidence="1">The sequence shown here is derived from an EMBL/GenBank/DDBJ whole genome shotgun (WGS) entry which is preliminary data.</text>
</comment>
<gene>
    <name evidence="1" type="ORF">Vadar_022416</name>
</gene>
<dbReference type="Proteomes" id="UP000828048">
    <property type="component" value="Chromosome 5"/>
</dbReference>
<keyword evidence="2" id="KW-1185">Reference proteome</keyword>
<sequence length="123" mass="13773">MEPNELAKAFVDRYYSTFDTNRQGLDNLYQDGSTLSFGGEQFQGAQNIAAKLASLPFQHCKHYMRTLDCQPSGPAGGFFVFVTGNLQVAGEQGFPKFCQTFHLMPTPQGSFYLQNDIFRLNCP</sequence>
<name>A0ACB7Y2K3_9ERIC</name>
<organism evidence="1 2">
    <name type="scientific">Vaccinium darrowii</name>
    <dbReference type="NCBI Taxonomy" id="229202"/>
    <lineage>
        <taxon>Eukaryota</taxon>
        <taxon>Viridiplantae</taxon>
        <taxon>Streptophyta</taxon>
        <taxon>Embryophyta</taxon>
        <taxon>Tracheophyta</taxon>
        <taxon>Spermatophyta</taxon>
        <taxon>Magnoliopsida</taxon>
        <taxon>eudicotyledons</taxon>
        <taxon>Gunneridae</taxon>
        <taxon>Pentapetalae</taxon>
        <taxon>asterids</taxon>
        <taxon>Ericales</taxon>
        <taxon>Ericaceae</taxon>
        <taxon>Vaccinioideae</taxon>
        <taxon>Vaccinieae</taxon>
        <taxon>Vaccinium</taxon>
    </lineage>
</organism>
<protein>
    <submittedName>
        <fullName evidence="1">Uncharacterized protein</fullName>
    </submittedName>
</protein>
<evidence type="ECO:0000313" key="1">
    <source>
        <dbReference type="EMBL" id="KAH7847140.1"/>
    </source>
</evidence>
<accession>A0ACB7Y2K3</accession>
<dbReference type="EMBL" id="CM037155">
    <property type="protein sequence ID" value="KAH7847140.1"/>
    <property type="molecule type" value="Genomic_DNA"/>
</dbReference>
<evidence type="ECO:0000313" key="2">
    <source>
        <dbReference type="Proteomes" id="UP000828048"/>
    </source>
</evidence>